<organism evidence="2">
    <name type="scientific">Darwinula stevensoni</name>
    <dbReference type="NCBI Taxonomy" id="69355"/>
    <lineage>
        <taxon>Eukaryota</taxon>
        <taxon>Metazoa</taxon>
        <taxon>Ecdysozoa</taxon>
        <taxon>Arthropoda</taxon>
        <taxon>Crustacea</taxon>
        <taxon>Oligostraca</taxon>
        <taxon>Ostracoda</taxon>
        <taxon>Podocopa</taxon>
        <taxon>Podocopida</taxon>
        <taxon>Darwinulocopina</taxon>
        <taxon>Darwinuloidea</taxon>
        <taxon>Darwinulidae</taxon>
        <taxon>Darwinula</taxon>
    </lineage>
</organism>
<evidence type="ECO:0000313" key="3">
    <source>
        <dbReference type="Proteomes" id="UP000677054"/>
    </source>
</evidence>
<evidence type="ECO:0000256" key="1">
    <source>
        <dbReference type="ARBA" id="ARBA00010105"/>
    </source>
</evidence>
<protein>
    <submittedName>
        <fullName evidence="2">Uncharacterized protein</fullName>
    </submittedName>
</protein>
<dbReference type="PANTHER" id="PTHR11215:SF1">
    <property type="entry name" value="MYG1 EXONUCLEASE"/>
    <property type="match status" value="1"/>
</dbReference>
<dbReference type="GO" id="GO:0005634">
    <property type="term" value="C:nucleus"/>
    <property type="evidence" value="ECO:0007669"/>
    <property type="project" value="TreeGrafter"/>
</dbReference>
<dbReference type="EMBL" id="CAJPEV010004015">
    <property type="protein sequence ID" value="CAG0900994.1"/>
    <property type="molecule type" value="Genomic_DNA"/>
</dbReference>
<evidence type="ECO:0000313" key="2">
    <source>
        <dbReference type="EMBL" id="CAD7251997.1"/>
    </source>
</evidence>
<dbReference type="InterPro" id="IPR003226">
    <property type="entry name" value="MYG1_exonuclease"/>
</dbReference>
<dbReference type="PANTHER" id="PTHR11215">
    <property type="entry name" value="METAL DEPENDENT HYDROLASE - RELATED"/>
    <property type="match status" value="1"/>
</dbReference>
<dbReference type="EMBL" id="LR903532">
    <property type="protein sequence ID" value="CAD7251997.1"/>
    <property type="molecule type" value="Genomic_DNA"/>
</dbReference>
<dbReference type="Proteomes" id="UP000677054">
    <property type="component" value="Unassembled WGS sequence"/>
</dbReference>
<dbReference type="OrthoDB" id="10265310at2759"/>
<gene>
    <name evidence="2" type="ORF">DSTB1V02_LOCUS11758</name>
</gene>
<proteinExistence type="inferred from homology"/>
<sequence>MEETLRSRARIGTHDGTVSCGAALACFMLKQLPQYRDAEIVRSRDETVLSTCDVLVDVGGTYDHATRRYDHHQEFLTARLSTPRSGKKWKTHLSSAGLLFKHYGEEIISCVLNCPVEDPKVEAVFDKVYENFVEEIDAFDNGIEVCHQRHLKYRIRTSLPFRVRGLNPVWNDKSKNSDEIFSEAMQMTGREFLDRIRFYGEVWWPALELLINAVGERFQVDESGMILELPDGGFPWKKHLFHLEDEGAIPKYQVFFVIYKRSRPELDCQETPSEEETFETWMVQGVPFASDPSISRQAGPVIFPEEWRGLKGQELEEKSGLSGVKSVRRNGYIGEHETREGAISMAKRALKESESKVQFLQALGTRFSVDESGHILFLSSGWSKWIIHLFHYEAQGIIPKNEILFVIFKDNRIHYSWKVQTVPISSDLPTSRQVQVPLLQKQEFEEKTDLRGIKFVHMSGHLGDHETRDGAISMAKTSLAAFQPRLLLLKALDARFKVDESGNILVLSAGCSGWEKHLFHLEAQGIIPKNEVFLVIFKEEDDSAVWKVQAVRLSSDSVILRQARFKCLSRSKPKESELSTTSLAFRVPLLHESEQVENPEGPTGTIFVHEHETREGAINTAKKSLAAFLPRLQLLKALDARFLVSSSPPFCERTCRSSPSISQMDESGRILTLPAGKFEVKEYFPFKDSFYELERQGIMPENMSFLIFPDSTGMWKVRALPIGPRNSTPRQALFIASRRTI</sequence>
<dbReference type="PROSITE" id="PS51257">
    <property type="entry name" value="PROKAR_LIPOPROTEIN"/>
    <property type="match status" value="1"/>
</dbReference>
<name>A0A7R9ADH6_9CRUS</name>
<reference evidence="2" key="1">
    <citation type="submission" date="2020-11" db="EMBL/GenBank/DDBJ databases">
        <authorList>
            <person name="Tran Van P."/>
        </authorList>
    </citation>
    <scope>NUCLEOTIDE SEQUENCE</scope>
</reference>
<keyword evidence="3" id="KW-1185">Reference proteome</keyword>
<dbReference type="Pfam" id="PF03690">
    <property type="entry name" value="MYG1_exonuc"/>
    <property type="match status" value="3"/>
</dbReference>
<comment type="similarity">
    <text evidence="1">Belongs to the MYG1 family.</text>
</comment>
<dbReference type="AlphaFoldDB" id="A0A7R9ADH6"/>
<dbReference type="GO" id="GO:0005737">
    <property type="term" value="C:cytoplasm"/>
    <property type="evidence" value="ECO:0007669"/>
    <property type="project" value="TreeGrafter"/>
</dbReference>
<accession>A0A7R9ADH6</accession>